<proteinExistence type="predicted"/>
<sequence length="460" mass="53132">MKVYLLNPPFIKNFIRSSRWARPAFANSQWYPIFLAYGAAALEKAGHKIKLSDALADDLDFGAVVEEAVKFLPDMTVIYTSWPSLLSDARLAEEIQKRVNCKIIFVGPWCAMNPSMILRQSSSIEGVIRQELELPLVNIAEGKDISEIKGITWKRGSEIVSNPDENFLSSEQLDNLPFVTDVYRRFLKIKNYRQTSLKYPFVDLFTGRGCYWGECTFCLWPSTIHRGAPKYRKRNIKNVIEELYYIKKMMPAVKEVFIQDDTLPPDRAVELSNAILENNLKIVWSCYAKPLVNYQTLVLMRRAGCRCLHVGYESADQGILQLSKKGQNIEIMEKFTKDAKSVGLIIHADFMIGLPGETEETILKTINWAKSLKLLDYQFAVLQPEQNSPVYDYLTEKKYLSGEDEINYPGLSAKELDEWRFKAYRMIYLDPAYLWRLLRYPSDFKRLFKMAIRGLPNLIK</sequence>
<dbReference type="GO" id="GO:0051539">
    <property type="term" value="F:4 iron, 4 sulfur cluster binding"/>
    <property type="evidence" value="ECO:0007669"/>
    <property type="project" value="UniProtKB-KW"/>
</dbReference>
<dbReference type="PANTHER" id="PTHR43409">
    <property type="entry name" value="ANAEROBIC MAGNESIUM-PROTOPORPHYRIN IX MONOMETHYL ESTER CYCLASE-RELATED"/>
    <property type="match status" value="1"/>
</dbReference>
<keyword evidence="2" id="KW-0949">S-adenosyl-L-methionine</keyword>
<dbReference type="AlphaFoldDB" id="A0A1G2F9K5"/>
<dbReference type="SFLD" id="SFLDS00029">
    <property type="entry name" value="Radical_SAM"/>
    <property type="match status" value="1"/>
</dbReference>
<dbReference type="GO" id="GO:0046872">
    <property type="term" value="F:metal ion binding"/>
    <property type="evidence" value="ECO:0007669"/>
    <property type="project" value="UniProtKB-KW"/>
</dbReference>
<evidence type="ECO:0000256" key="2">
    <source>
        <dbReference type="ARBA" id="ARBA00022691"/>
    </source>
</evidence>
<dbReference type="EMBL" id="MHMV01000011">
    <property type="protein sequence ID" value="OGZ34755.1"/>
    <property type="molecule type" value="Genomic_DNA"/>
</dbReference>
<keyword evidence="4" id="KW-0408">Iron</keyword>
<evidence type="ECO:0000256" key="3">
    <source>
        <dbReference type="ARBA" id="ARBA00022723"/>
    </source>
</evidence>
<keyword evidence="5" id="KW-0411">Iron-sulfur</keyword>
<dbReference type="GO" id="GO:0005829">
    <property type="term" value="C:cytosol"/>
    <property type="evidence" value="ECO:0007669"/>
    <property type="project" value="TreeGrafter"/>
</dbReference>
<evidence type="ECO:0000256" key="4">
    <source>
        <dbReference type="ARBA" id="ARBA00023004"/>
    </source>
</evidence>
<evidence type="ECO:0000256" key="1">
    <source>
        <dbReference type="ARBA" id="ARBA00001966"/>
    </source>
</evidence>
<dbReference type="PANTHER" id="PTHR43409:SF16">
    <property type="entry name" value="SLR0320 PROTEIN"/>
    <property type="match status" value="1"/>
</dbReference>
<evidence type="ECO:0000313" key="7">
    <source>
        <dbReference type="EMBL" id="OGZ34755.1"/>
    </source>
</evidence>
<dbReference type="Proteomes" id="UP000177725">
    <property type="component" value="Unassembled WGS sequence"/>
</dbReference>
<dbReference type="SFLD" id="SFLDG01082">
    <property type="entry name" value="B12-binding_domain_containing"/>
    <property type="match status" value="1"/>
</dbReference>
<accession>A0A1G2F9K5</accession>
<dbReference type="PROSITE" id="PS51918">
    <property type="entry name" value="RADICAL_SAM"/>
    <property type="match status" value="1"/>
</dbReference>
<organism evidence="7 8">
    <name type="scientific">Candidatus Portnoybacteria bacterium RBG_13_41_18</name>
    <dbReference type="NCBI Taxonomy" id="1801991"/>
    <lineage>
        <taxon>Bacteria</taxon>
        <taxon>Candidatus Portnoyibacteriota</taxon>
    </lineage>
</organism>
<reference evidence="7 8" key="1">
    <citation type="journal article" date="2016" name="Nat. Commun.">
        <title>Thousands of microbial genomes shed light on interconnected biogeochemical processes in an aquifer system.</title>
        <authorList>
            <person name="Anantharaman K."/>
            <person name="Brown C.T."/>
            <person name="Hug L.A."/>
            <person name="Sharon I."/>
            <person name="Castelle C.J."/>
            <person name="Probst A.J."/>
            <person name="Thomas B.C."/>
            <person name="Singh A."/>
            <person name="Wilkins M.J."/>
            <person name="Karaoz U."/>
            <person name="Brodie E.L."/>
            <person name="Williams K.H."/>
            <person name="Hubbard S.S."/>
            <person name="Banfield J.F."/>
        </authorList>
    </citation>
    <scope>NUCLEOTIDE SEQUENCE [LARGE SCALE GENOMIC DNA]</scope>
</reference>
<dbReference type="GO" id="GO:0003824">
    <property type="term" value="F:catalytic activity"/>
    <property type="evidence" value="ECO:0007669"/>
    <property type="project" value="InterPro"/>
</dbReference>
<name>A0A1G2F9K5_9BACT</name>
<comment type="caution">
    <text evidence="7">The sequence shown here is derived from an EMBL/GenBank/DDBJ whole genome shotgun (WGS) entry which is preliminary data.</text>
</comment>
<dbReference type="InterPro" id="IPR007197">
    <property type="entry name" value="rSAM"/>
</dbReference>
<dbReference type="InterPro" id="IPR058240">
    <property type="entry name" value="rSAM_sf"/>
</dbReference>
<comment type="cofactor">
    <cofactor evidence="1">
        <name>[4Fe-4S] cluster</name>
        <dbReference type="ChEBI" id="CHEBI:49883"/>
    </cofactor>
</comment>
<dbReference type="Gene3D" id="3.40.50.280">
    <property type="entry name" value="Cobalamin-binding domain"/>
    <property type="match status" value="1"/>
</dbReference>
<evidence type="ECO:0000259" key="6">
    <source>
        <dbReference type="PROSITE" id="PS51918"/>
    </source>
</evidence>
<feature type="domain" description="Radical SAM core" evidence="6">
    <location>
        <begin position="196"/>
        <end position="426"/>
    </location>
</feature>
<evidence type="ECO:0000313" key="8">
    <source>
        <dbReference type="Proteomes" id="UP000177725"/>
    </source>
</evidence>
<dbReference type="InterPro" id="IPR023404">
    <property type="entry name" value="rSAM_horseshoe"/>
</dbReference>
<dbReference type="Gene3D" id="3.80.30.20">
    <property type="entry name" value="tm_1862 like domain"/>
    <property type="match status" value="1"/>
</dbReference>
<dbReference type="SMART" id="SM00729">
    <property type="entry name" value="Elp3"/>
    <property type="match status" value="1"/>
</dbReference>
<dbReference type="InterPro" id="IPR034466">
    <property type="entry name" value="Methyltransferase_Class_B"/>
</dbReference>
<protein>
    <recommendedName>
        <fullName evidence="6">Radical SAM core domain-containing protein</fullName>
    </recommendedName>
</protein>
<dbReference type="Pfam" id="PF04055">
    <property type="entry name" value="Radical_SAM"/>
    <property type="match status" value="1"/>
</dbReference>
<dbReference type="InterPro" id="IPR006638">
    <property type="entry name" value="Elp3/MiaA/NifB-like_rSAM"/>
</dbReference>
<dbReference type="SFLD" id="SFLDG01123">
    <property type="entry name" value="methyltransferase_(Class_B)"/>
    <property type="match status" value="1"/>
</dbReference>
<evidence type="ECO:0000256" key="5">
    <source>
        <dbReference type="ARBA" id="ARBA00023014"/>
    </source>
</evidence>
<keyword evidence="3" id="KW-0479">Metal-binding</keyword>
<gene>
    <name evidence="7" type="ORF">A2174_02310</name>
</gene>
<dbReference type="InterPro" id="IPR051198">
    <property type="entry name" value="BchE-like"/>
</dbReference>
<dbReference type="SUPFAM" id="SSF102114">
    <property type="entry name" value="Radical SAM enzymes"/>
    <property type="match status" value="1"/>
</dbReference>